<dbReference type="EMBL" id="CAJFCJ010000005">
    <property type="protein sequence ID" value="CAD5114035.1"/>
    <property type="molecule type" value="Genomic_DNA"/>
</dbReference>
<dbReference type="AlphaFoldDB" id="A0A7I8VEC3"/>
<comment type="caution">
    <text evidence="1">The sequence shown here is derived from an EMBL/GenBank/DDBJ whole genome shotgun (WGS) entry which is preliminary data.</text>
</comment>
<name>A0A7I8VEC3_9ANNE</name>
<sequence length="470" mass="53284">MKLEHHLLITIQLVVVYLSFSFCYISIEDNIATNRPAYQQVTAVKNNNASRALMDAIFKTAKSIVDYSNRPWWAVDLQGLYTITEVCVINGDSASNLDMFEVYTETKLLIGGQLCFQQTSLIPQQAANNPENFFCKNCSCTGRFLRVQKININILAISIIRIRGTFIKEDDNVIFQMATSKVFLYTNENDILISKLYDENFSSFLKSSTLQNVGAFLRIDMLNLYQIETIVMTRARGISSVASHIEVFLNDISDSLESPQCKLISEVQVSTELIWETFVIHNNKSLIGRYVLFRPHSTSYGSGSNFISTSEVVIYNRNITNTTLMNDVKIEKSHGIYSFYKNNVQISGTFSISLTKDDELTLNINVDYIDTICVTYTTATVQKGKEIKACVFSGNDIEICFNLSVITRRAQTVCDSFQQLNITKISLLANQDIIIKDIDIFGLQFTNISDRNSSGIYSIPRKNKENQFIY</sequence>
<accession>A0A7I8VEC3</accession>
<dbReference type="SUPFAM" id="SSF49785">
    <property type="entry name" value="Galactose-binding domain-like"/>
    <property type="match status" value="1"/>
</dbReference>
<protein>
    <submittedName>
        <fullName evidence="1">DgyrCDS3189</fullName>
    </submittedName>
</protein>
<keyword evidence="2" id="KW-1185">Reference proteome</keyword>
<dbReference type="Gene3D" id="2.60.120.260">
    <property type="entry name" value="Galactose-binding domain-like"/>
    <property type="match status" value="2"/>
</dbReference>
<reference evidence="1 2" key="1">
    <citation type="submission" date="2020-08" db="EMBL/GenBank/DDBJ databases">
        <authorList>
            <person name="Hejnol A."/>
        </authorList>
    </citation>
    <scope>NUCLEOTIDE SEQUENCE [LARGE SCALE GENOMIC DNA]</scope>
</reference>
<evidence type="ECO:0000313" key="2">
    <source>
        <dbReference type="Proteomes" id="UP000549394"/>
    </source>
</evidence>
<dbReference type="Proteomes" id="UP000549394">
    <property type="component" value="Unassembled WGS sequence"/>
</dbReference>
<gene>
    <name evidence="1" type="ORF">DGYR_LOCUS2928</name>
</gene>
<dbReference type="InterPro" id="IPR008979">
    <property type="entry name" value="Galactose-bd-like_sf"/>
</dbReference>
<evidence type="ECO:0000313" key="1">
    <source>
        <dbReference type="EMBL" id="CAD5114035.1"/>
    </source>
</evidence>
<organism evidence="1 2">
    <name type="scientific">Dimorphilus gyrociliatus</name>
    <dbReference type="NCBI Taxonomy" id="2664684"/>
    <lineage>
        <taxon>Eukaryota</taxon>
        <taxon>Metazoa</taxon>
        <taxon>Spiralia</taxon>
        <taxon>Lophotrochozoa</taxon>
        <taxon>Annelida</taxon>
        <taxon>Polychaeta</taxon>
        <taxon>Polychaeta incertae sedis</taxon>
        <taxon>Dinophilidae</taxon>
        <taxon>Dimorphilus</taxon>
    </lineage>
</organism>
<proteinExistence type="predicted"/>